<keyword evidence="2" id="KW-1185">Reference proteome</keyword>
<name>A0A495W0E8_9PSEU</name>
<reference evidence="1 2" key="1">
    <citation type="submission" date="2018-10" db="EMBL/GenBank/DDBJ databases">
        <title>Sequencing the genomes of 1000 actinobacteria strains.</title>
        <authorList>
            <person name="Klenk H.-P."/>
        </authorList>
    </citation>
    <scope>NUCLEOTIDE SEQUENCE [LARGE SCALE GENOMIC DNA]</scope>
    <source>
        <strain evidence="1 2">DSM 43800</strain>
    </source>
</reference>
<evidence type="ECO:0008006" key="3">
    <source>
        <dbReference type="Google" id="ProtNLM"/>
    </source>
</evidence>
<dbReference type="InterPro" id="IPR023902">
    <property type="entry name" value="Sporulation_SdpA"/>
</dbReference>
<sequence length="170" mass="18897">MFTATVLLTTFAFAFTGQFGGPHPRAVLSGYRALWPQEWSFFVDLDRNVLEAHSVNPDGTLRPVSGRQGWADNAWGFDRRVDAEASEVRTLVRGVPRQHWRPCARPDAAECVEEPGSRWSYRLENTSRAPTVCGKVLLVAERTAVPPPNSIPAPPAARWTVVVDAVCDRR</sequence>
<comment type="caution">
    <text evidence="1">The sequence shown here is derived from an EMBL/GenBank/DDBJ whole genome shotgun (WGS) entry which is preliminary data.</text>
</comment>
<dbReference type="Proteomes" id="UP000282084">
    <property type="component" value="Unassembled WGS sequence"/>
</dbReference>
<evidence type="ECO:0000313" key="2">
    <source>
        <dbReference type="Proteomes" id="UP000282084"/>
    </source>
</evidence>
<organism evidence="1 2">
    <name type="scientific">Saccharothrix australiensis</name>
    <dbReference type="NCBI Taxonomy" id="2072"/>
    <lineage>
        <taxon>Bacteria</taxon>
        <taxon>Bacillati</taxon>
        <taxon>Actinomycetota</taxon>
        <taxon>Actinomycetes</taxon>
        <taxon>Pseudonocardiales</taxon>
        <taxon>Pseudonocardiaceae</taxon>
        <taxon>Saccharothrix</taxon>
    </lineage>
</organism>
<dbReference type="Pfam" id="PF17418">
    <property type="entry name" value="SdpA"/>
    <property type="match status" value="1"/>
</dbReference>
<accession>A0A495W0E8</accession>
<dbReference type="EMBL" id="RBXO01000001">
    <property type="protein sequence ID" value="RKT54233.1"/>
    <property type="molecule type" value="Genomic_DNA"/>
</dbReference>
<proteinExistence type="predicted"/>
<dbReference type="AlphaFoldDB" id="A0A495W0E8"/>
<gene>
    <name evidence="1" type="ORF">C8E97_2849</name>
</gene>
<evidence type="ECO:0000313" key="1">
    <source>
        <dbReference type="EMBL" id="RKT54233.1"/>
    </source>
</evidence>
<protein>
    <recommendedName>
        <fullName evidence="3">Antimicrobial peptide system SdpA family protein</fullName>
    </recommendedName>
</protein>